<dbReference type="GO" id="GO:0005840">
    <property type="term" value="C:ribosome"/>
    <property type="evidence" value="ECO:0007669"/>
    <property type="project" value="UniProtKB-KW"/>
</dbReference>
<dbReference type="STRING" id="10029.G3HUS0"/>
<dbReference type="Proteomes" id="UP000001075">
    <property type="component" value="Unassembled WGS sequence"/>
</dbReference>
<accession>G3HUS0</accession>
<organism evidence="2 3">
    <name type="scientific">Cricetulus griseus</name>
    <name type="common">Chinese hamster</name>
    <name type="synonym">Cricetulus barabensis griseus</name>
    <dbReference type="NCBI Taxonomy" id="10029"/>
    <lineage>
        <taxon>Eukaryota</taxon>
        <taxon>Metazoa</taxon>
        <taxon>Chordata</taxon>
        <taxon>Craniata</taxon>
        <taxon>Vertebrata</taxon>
        <taxon>Euteleostomi</taxon>
        <taxon>Mammalia</taxon>
        <taxon>Eutheria</taxon>
        <taxon>Euarchontoglires</taxon>
        <taxon>Glires</taxon>
        <taxon>Rodentia</taxon>
        <taxon>Myomorpha</taxon>
        <taxon>Muroidea</taxon>
        <taxon>Cricetidae</taxon>
        <taxon>Cricetinae</taxon>
        <taxon>Cricetulus</taxon>
    </lineage>
</organism>
<dbReference type="AlphaFoldDB" id="G3HUS0"/>
<dbReference type="InParanoid" id="G3HUS0"/>
<keyword evidence="1" id="KW-0812">Transmembrane</keyword>
<keyword evidence="2" id="KW-0689">Ribosomal protein</keyword>
<dbReference type="EMBL" id="JH000748">
    <property type="protein sequence ID" value="EGV99251.1"/>
    <property type="molecule type" value="Genomic_DNA"/>
</dbReference>
<dbReference type="GO" id="GO:0006412">
    <property type="term" value="P:translation"/>
    <property type="evidence" value="ECO:0007669"/>
    <property type="project" value="InterPro"/>
</dbReference>
<keyword evidence="1" id="KW-1133">Transmembrane helix</keyword>
<evidence type="ECO:0000256" key="1">
    <source>
        <dbReference type="SAM" id="Phobius"/>
    </source>
</evidence>
<sequence length="114" mass="12843">MPWRWGPRLALAYLIGCVPGPAALTTMLWWLINHYPQEVTTAMDKRKIVKRSKINSFVGVCNYNHLVSTRSSVDIPLDKTVINKDVFSAPTLKSKASGEVKVKFEEPQKTGKNK</sequence>
<dbReference type="GO" id="GO:0003735">
    <property type="term" value="F:structural constituent of ribosome"/>
    <property type="evidence" value="ECO:0007669"/>
    <property type="project" value="InterPro"/>
</dbReference>
<evidence type="ECO:0000313" key="3">
    <source>
        <dbReference type="Proteomes" id="UP000001075"/>
    </source>
</evidence>
<reference evidence="3" key="1">
    <citation type="journal article" date="2011" name="Nat. Biotechnol.">
        <title>The genomic sequence of the Chinese hamster ovary (CHO)-K1 cell line.</title>
        <authorList>
            <person name="Xu X."/>
            <person name="Nagarajan H."/>
            <person name="Lewis N.E."/>
            <person name="Pan S."/>
            <person name="Cai Z."/>
            <person name="Liu X."/>
            <person name="Chen W."/>
            <person name="Xie M."/>
            <person name="Wang W."/>
            <person name="Hammond S."/>
            <person name="Andersen M.R."/>
            <person name="Neff N."/>
            <person name="Passarelli B."/>
            <person name="Koh W."/>
            <person name="Fan H.C."/>
            <person name="Wang J."/>
            <person name="Gui Y."/>
            <person name="Lee K.H."/>
            <person name="Betenbaugh M.J."/>
            <person name="Quake S.R."/>
            <person name="Famili I."/>
            <person name="Palsson B.O."/>
            <person name="Wang J."/>
        </authorList>
    </citation>
    <scope>NUCLEOTIDE SEQUENCE [LARGE SCALE GENOMIC DNA]</scope>
    <source>
        <strain evidence="3">CHO K1 cell line</strain>
    </source>
</reference>
<dbReference type="Gene3D" id="2.30.30.770">
    <property type="match status" value="1"/>
</dbReference>
<dbReference type="InterPro" id="IPR038655">
    <property type="entry name" value="Ribosomal_eL27_sf"/>
</dbReference>
<protein>
    <submittedName>
        <fullName evidence="2">60S ribosomal protein L27</fullName>
    </submittedName>
</protein>
<keyword evidence="1" id="KW-0472">Membrane</keyword>
<keyword evidence="2" id="KW-0687">Ribonucleoprotein</keyword>
<dbReference type="InterPro" id="IPR001141">
    <property type="entry name" value="Ribosomal_eL27"/>
</dbReference>
<dbReference type="PANTHER" id="PTHR10497">
    <property type="entry name" value="60S RIBOSOMAL PROTEIN L27"/>
    <property type="match status" value="1"/>
</dbReference>
<evidence type="ECO:0000313" key="2">
    <source>
        <dbReference type="EMBL" id="EGV99251.1"/>
    </source>
</evidence>
<dbReference type="Pfam" id="PF01777">
    <property type="entry name" value="Ribosomal_L27e"/>
    <property type="match status" value="1"/>
</dbReference>
<proteinExistence type="predicted"/>
<name>G3HUS0_CRIGR</name>
<gene>
    <name evidence="2" type="ORF">I79_014686</name>
</gene>
<feature type="transmembrane region" description="Helical" evidence="1">
    <location>
        <begin position="12"/>
        <end position="32"/>
    </location>
</feature>